<dbReference type="EMBL" id="BFAD01000006">
    <property type="protein sequence ID" value="GBE84616.1"/>
    <property type="molecule type" value="Genomic_DNA"/>
</dbReference>
<dbReference type="GO" id="GO:0005576">
    <property type="term" value="C:extracellular region"/>
    <property type="evidence" value="ECO:0007669"/>
    <property type="project" value="UniProtKB-SubCell"/>
</dbReference>
<evidence type="ECO:0000256" key="1">
    <source>
        <dbReference type="ARBA" id="ARBA00001910"/>
    </source>
</evidence>
<keyword evidence="8" id="KW-0479">Metal-binding</keyword>
<evidence type="ECO:0000256" key="13">
    <source>
        <dbReference type="ARBA" id="ARBA00023026"/>
    </source>
</evidence>
<keyword evidence="9 18" id="KW-0732">Signal</keyword>
<dbReference type="Gene3D" id="3.40.50.200">
    <property type="entry name" value="Peptidase S8/S53 domain"/>
    <property type="match status" value="1"/>
</dbReference>
<comment type="caution">
    <text evidence="20">The sequence shown here is derived from an EMBL/GenBank/DDBJ whole genome shotgun (WGS) entry which is preliminary data.</text>
</comment>
<dbReference type="SUPFAM" id="SSF52743">
    <property type="entry name" value="Subtilisin-like"/>
    <property type="match status" value="1"/>
</dbReference>
<gene>
    <name evidence="20" type="ORF">SCP_0605950</name>
</gene>
<evidence type="ECO:0000256" key="17">
    <source>
        <dbReference type="SAM" id="MobiDB-lite"/>
    </source>
</evidence>
<protein>
    <recommendedName>
        <fullName evidence="5">tripeptidyl-peptidase II</fullName>
        <ecNumber evidence="5">3.4.14.10</ecNumber>
    </recommendedName>
</protein>
<evidence type="ECO:0000256" key="4">
    <source>
        <dbReference type="ARBA" id="ARBA00004239"/>
    </source>
</evidence>
<keyword evidence="21" id="KW-1185">Reference proteome</keyword>
<dbReference type="InParanoid" id="A0A401GQW4"/>
<comment type="catalytic activity">
    <reaction evidence="1">
        <text>Release of an N-terminal tripeptide from a polypeptide.</text>
        <dbReference type="EC" id="3.4.14.10"/>
    </reaction>
</comment>
<feature type="active site" description="Charge relay system" evidence="16">
    <location>
        <position position="289"/>
    </location>
</feature>
<evidence type="ECO:0000256" key="6">
    <source>
        <dbReference type="ARBA" id="ARBA00022525"/>
    </source>
</evidence>
<dbReference type="AlphaFoldDB" id="A0A401GQW4"/>
<reference evidence="20 21" key="1">
    <citation type="journal article" date="2018" name="Sci. Rep.">
        <title>Genome sequence of the cauliflower mushroom Sparassis crispa (Hanabiratake) and its association with beneficial usage.</title>
        <authorList>
            <person name="Kiyama R."/>
            <person name="Furutani Y."/>
            <person name="Kawaguchi K."/>
            <person name="Nakanishi T."/>
        </authorList>
    </citation>
    <scope>NUCLEOTIDE SEQUENCE [LARGE SCALE GENOMIC DNA]</scope>
</reference>
<dbReference type="CDD" id="cd04056">
    <property type="entry name" value="Peptidases_S53"/>
    <property type="match status" value="1"/>
</dbReference>
<dbReference type="Proteomes" id="UP000287166">
    <property type="component" value="Unassembled WGS sequence"/>
</dbReference>
<evidence type="ECO:0000256" key="2">
    <source>
        <dbReference type="ARBA" id="ARBA00001913"/>
    </source>
</evidence>
<feature type="region of interest" description="Disordered" evidence="17">
    <location>
        <begin position="266"/>
        <end position="285"/>
    </location>
</feature>
<dbReference type="GO" id="GO:0046872">
    <property type="term" value="F:metal ion binding"/>
    <property type="evidence" value="ECO:0007669"/>
    <property type="project" value="UniProtKB-KW"/>
</dbReference>
<dbReference type="OrthoDB" id="409122at2759"/>
<feature type="compositionally biased region" description="Polar residues" evidence="17">
    <location>
        <begin position="266"/>
        <end position="280"/>
    </location>
</feature>
<evidence type="ECO:0000256" key="9">
    <source>
        <dbReference type="ARBA" id="ARBA00022729"/>
    </source>
</evidence>
<dbReference type="SMART" id="SM00944">
    <property type="entry name" value="Pro-kuma_activ"/>
    <property type="match status" value="1"/>
</dbReference>
<proteinExistence type="predicted"/>
<keyword evidence="12" id="KW-0106">Calcium</keyword>
<evidence type="ECO:0000256" key="10">
    <source>
        <dbReference type="ARBA" id="ARBA00022801"/>
    </source>
</evidence>
<dbReference type="STRING" id="139825.A0A401GQW4"/>
<accession>A0A401GQW4</accession>
<keyword evidence="14" id="KW-0865">Zymogen</keyword>
<evidence type="ECO:0000256" key="3">
    <source>
        <dbReference type="ARBA" id="ARBA00002451"/>
    </source>
</evidence>
<evidence type="ECO:0000256" key="18">
    <source>
        <dbReference type="SAM" id="SignalP"/>
    </source>
</evidence>
<keyword evidence="10 16" id="KW-0378">Hydrolase</keyword>
<dbReference type="PANTHER" id="PTHR14218:SF15">
    <property type="entry name" value="TRIPEPTIDYL-PEPTIDASE 1"/>
    <property type="match status" value="1"/>
</dbReference>
<dbReference type="RefSeq" id="XP_027615529.1">
    <property type="nucleotide sequence ID" value="XM_027759728.1"/>
</dbReference>
<dbReference type="EC" id="3.4.14.10" evidence="5"/>
<dbReference type="PROSITE" id="PS51695">
    <property type="entry name" value="SEDOLISIN"/>
    <property type="match status" value="1"/>
</dbReference>
<dbReference type="InterPro" id="IPR050819">
    <property type="entry name" value="Tripeptidyl-peptidase_I"/>
</dbReference>
<dbReference type="SUPFAM" id="SSF54897">
    <property type="entry name" value="Protease propeptides/inhibitors"/>
    <property type="match status" value="1"/>
</dbReference>
<comment type="caution">
    <text evidence="16">Lacks conserved residue(s) required for the propagation of feature annotation.</text>
</comment>
<comment type="cofactor">
    <cofactor evidence="2">
        <name>Ca(2+)</name>
        <dbReference type="ChEBI" id="CHEBI:29108"/>
    </cofactor>
</comment>
<dbReference type="InterPro" id="IPR000209">
    <property type="entry name" value="Peptidase_S8/S53_dom"/>
</dbReference>
<dbReference type="GO" id="GO:0006508">
    <property type="term" value="P:proteolysis"/>
    <property type="evidence" value="ECO:0007669"/>
    <property type="project" value="UniProtKB-KW"/>
</dbReference>
<evidence type="ECO:0000256" key="7">
    <source>
        <dbReference type="ARBA" id="ARBA00022670"/>
    </source>
</evidence>
<evidence type="ECO:0000256" key="15">
    <source>
        <dbReference type="ARBA" id="ARBA00023180"/>
    </source>
</evidence>
<evidence type="ECO:0000259" key="19">
    <source>
        <dbReference type="PROSITE" id="PS51695"/>
    </source>
</evidence>
<dbReference type="Pfam" id="PF00082">
    <property type="entry name" value="Peptidase_S8"/>
    <property type="match status" value="1"/>
</dbReference>
<dbReference type="GO" id="GO:0004252">
    <property type="term" value="F:serine-type endopeptidase activity"/>
    <property type="evidence" value="ECO:0007669"/>
    <property type="project" value="UniProtKB-UniRule"/>
</dbReference>
<dbReference type="PANTHER" id="PTHR14218">
    <property type="entry name" value="PROTEASE S8 TRIPEPTIDYL PEPTIDASE I CLN2"/>
    <property type="match status" value="1"/>
</dbReference>
<evidence type="ECO:0000256" key="14">
    <source>
        <dbReference type="ARBA" id="ARBA00023145"/>
    </source>
</evidence>
<keyword evidence="11 16" id="KW-0720">Serine protease</keyword>
<dbReference type="InterPro" id="IPR015366">
    <property type="entry name" value="S53_propep"/>
</dbReference>
<feature type="active site" description="Charge relay system" evidence="16">
    <location>
        <position position="486"/>
    </location>
</feature>
<evidence type="ECO:0000313" key="20">
    <source>
        <dbReference type="EMBL" id="GBE84616.1"/>
    </source>
</evidence>
<evidence type="ECO:0000256" key="11">
    <source>
        <dbReference type="ARBA" id="ARBA00022825"/>
    </source>
</evidence>
<feature type="domain" description="Peptidase S53" evidence="19">
    <location>
        <begin position="209"/>
        <end position="568"/>
    </location>
</feature>
<sequence length="568" mass="58717">MVFASALLVAFLAVLAAGNPMSRNMKPHEKRDGVPTGFALVGPAPPDTVLDLRLALVQSNPAGLEQALYDVSTPSSANYRKYLTKEEAAGFVSPAAESLAAVNNWLQANNIDATVLTPAGDWISFSIPVSQANDLFDSEFSTFVHSTSGQQSIRTLAYSIPVELQGHLDFVHPTITFPIYLASSSPYSVSTKSTRATVHERQDPSCADTVTPACLQALYGIPSTPATAQSNQLAVTGFNNKYANLADLASFLEQYRPDMSSTTAFSLQTLDGGSNDQTPGSAGDEADLDIQYTVGLATDVPITFLSVGSQNNDGVAGSLDVVNYFLSADAPPQVVTTSYGMDERSVTPDLATNLCNAYMQLGARGVSLLFSSGDGGVAGATFGGEDCDGSNFIPTFPASCPYITSVGATQGFGPETAAPYSSGGFSNNFPAPSYQTTATAGYVQGLGSTYSGLYNPQGRGYPDVSAQGTNFQIVLNGENAGEEGTSAASPTFASVIALLNNELALAGHPPLGFLNPWLYGSAASALNAVTSGSNPGCGTNGFSAAAGWNPATGLGTPDYAKLRTAAGL</sequence>
<evidence type="ECO:0000313" key="21">
    <source>
        <dbReference type="Proteomes" id="UP000287166"/>
    </source>
</evidence>
<feature type="chain" id="PRO_5019137280" description="tripeptidyl-peptidase II" evidence="18">
    <location>
        <begin position="19"/>
        <end position="568"/>
    </location>
</feature>
<organism evidence="20 21">
    <name type="scientific">Sparassis crispa</name>
    <dbReference type="NCBI Taxonomy" id="139825"/>
    <lineage>
        <taxon>Eukaryota</taxon>
        <taxon>Fungi</taxon>
        <taxon>Dikarya</taxon>
        <taxon>Basidiomycota</taxon>
        <taxon>Agaricomycotina</taxon>
        <taxon>Agaricomycetes</taxon>
        <taxon>Polyporales</taxon>
        <taxon>Sparassidaceae</taxon>
        <taxon>Sparassis</taxon>
    </lineage>
</organism>
<dbReference type="Pfam" id="PF09286">
    <property type="entry name" value="Pro-kuma_activ"/>
    <property type="match status" value="1"/>
</dbReference>
<dbReference type="CDD" id="cd11377">
    <property type="entry name" value="Pro-peptidase_S53"/>
    <property type="match status" value="1"/>
</dbReference>
<keyword evidence="15" id="KW-0325">Glycoprotein</keyword>
<evidence type="ECO:0000256" key="5">
    <source>
        <dbReference type="ARBA" id="ARBA00012462"/>
    </source>
</evidence>
<dbReference type="InterPro" id="IPR030400">
    <property type="entry name" value="Sedolisin_dom"/>
</dbReference>
<dbReference type="InterPro" id="IPR036852">
    <property type="entry name" value="Peptidase_S8/S53_dom_sf"/>
</dbReference>
<evidence type="ECO:0000256" key="12">
    <source>
        <dbReference type="ARBA" id="ARBA00022837"/>
    </source>
</evidence>
<evidence type="ECO:0000256" key="16">
    <source>
        <dbReference type="PROSITE-ProRule" id="PRU01032"/>
    </source>
</evidence>
<dbReference type="GeneID" id="38781533"/>
<dbReference type="FunFam" id="3.40.50.200:FF:000015">
    <property type="entry name" value="Tripeptidyl peptidase A"/>
    <property type="match status" value="1"/>
</dbReference>
<feature type="signal peptide" evidence="18">
    <location>
        <begin position="1"/>
        <end position="18"/>
    </location>
</feature>
<comment type="function">
    <text evidence="3">Secreted tripeptidyl-peptidase which degrades proteins at acidic pHs and is involved in virulence.</text>
</comment>
<keyword evidence="6" id="KW-0964">Secreted</keyword>
<evidence type="ECO:0000256" key="8">
    <source>
        <dbReference type="ARBA" id="ARBA00022723"/>
    </source>
</evidence>
<name>A0A401GQW4_9APHY</name>
<feature type="active site" description="Charge relay system" evidence="16">
    <location>
        <position position="285"/>
    </location>
</feature>
<keyword evidence="13" id="KW-0843">Virulence</keyword>
<dbReference type="GO" id="GO:0008240">
    <property type="term" value="F:tripeptidyl-peptidase activity"/>
    <property type="evidence" value="ECO:0007669"/>
    <property type="project" value="UniProtKB-EC"/>
</dbReference>
<comment type="subcellular location">
    <subcellularLocation>
        <location evidence="4">Secreted</location>
        <location evidence="4">Extracellular space</location>
    </subcellularLocation>
</comment>
<keyword evidence="7 16" id="KW-0645">Protease</keyword>